<dbReference type="PANTHER" id="PTHR20941:SF1">
    <property type="entry name" value="FOLIC ACID SYNTHESIS PROTEIN FOL1"/>
    <property type="match status" value="1"/>
</dbReference>
<dbReference type="PROSITE" id="PS00792">
    <property type="entry name" value="DHPS_1"/>
    <property type="match status" value="1"/>
</dbReference>
<evidence type="ECO:0000256" key="2">
    <source>
        <dbReference type="ARBA" id="ARBA00001946"/>
    </source>
</evidence>
<reference evidence="13 14" key="1">
    <citation type="journal article" date="2011" name="Stand. Genomic Sci.">
        <title>Complete genome sequence of the thermophilic sulfur-reducer Hippea maritima type strain (MH(2)).</title>
        <authorList>
            <person name="Huntemann M."/>
            <person name="Lu M."/>
            <person name="Nolan M."/>
            <person name="Lapidus A."/>
            <person name="Lucas S."/>
            <person name="Hammon N."/>
            <person name="Deshpande S."/>
            <person name="Cheng J.F."/>
            <person name="Tapia R."/>
            <person name="Han C."/>
            <person name="Goodwin L."/>
            <person name="Pitluck S."/>
            <person name="Liolios K."/>
            <person name="Pagani I."/>
            <person name="Ivanova N."/>
            <person name="Ovchinikova G."/>
            <person name="Pati A."/>
            <person name="Chen A."/>
            <person name="Palaniappan K."/>
            <person name="Land M."/>
            <person name="Hauser L."/>
            <person name="Jeffries C.D."/>
            <person name="Detter J.C."/>
            <person name="Brambilla E.M."/>
            <person name="Rohde M."/>
            <person name="Spring S."/>
            <person name="Goker M."/>
            <person name="Woyke T."/>
            <person name="Bristow J."/>
            <person name="Eisen J.A."/>
            <person name="Markowitz V."/>
            <person name="Hugenholtz P."/>
            <person name="Kyrpides N.C."/>
            <person name="Klenk H.P."/>
            <person name="Mavromatis K."/>
        </authorList>
    </citation>
    <scope>NUCLEOTIDE SEQUENCE [LARGE SCALE GENOMIC DNA]</scope>
    <source>
        <strain evidence="14">ATCC 700847 / DSM 10411 / MH2</strain>
    </source>
</reference>
<keyword evidence="7 13" id="KW-0808">Transferase</keyword>
<evidence type="ECO:0000256" key="3">
    <source>
        <dbReference type="ARBA" id="ARBA00004763"/>
    </source>
</evidence>
<dbReference type="PROSITE" id="PS00793">
    <property type="entry name" value="DHPS_2"/>
    <property type="match status" value="1"/>
</dbReference>
<feature type="domain" description="Pterin-binding" evidence="12">
    <location>
        <begin position="137"/>
        <end position="391"/>
    </location>
</feature>
<dbReference type="PROSITE" id="PS50972">
    <property type="entry name" value="PTERIN_BINDING"/>
    <property type="match status" value="1"/>
</dbReference>
<dbReference type="EC" id="2.5.1.15" evidence="5"/>
<dbReference type="InterPro" id="IPR006390">
    <property type="entry name" value="DHP_synth_dom"/>
</dbReference>
<keyword evidence="10" id="KW-0289">Folate biosynthesis</keyword>
<evidence type="ECO:0000313" key="14">
    <source>
        <dbReference type="Proteomes" id="UP000008139"/>
    </source>
</evidence>
<dbReference type="InterPro" id="IPR011005">
    <property type="entry name" value="Dihydropteroate_synth-like_sf"/>
</dbReference>
<evidence type="ECO:0000256" key="9">
    <source>
        <dbReference type="ARBA" id="ARBA00022842"/>
    </source>
</evidence>
<dbReference type="eggNOG" id="COG0294">
    <property type="taxonomic scope" value="Bacteria"/>
</dbReference>
<dbReference type="AlphaFoldDB" id="F2LUR4"/>
<dbReference type="PANTHER" id="PTHR20941">
    <property type="entry name" value="FOLATE SYNTHESIS PROTEINS"/>
    <property type="match status" value="1"/>
</dbReference>
<dbReference type="FunFam" id="3.20.20.20:FF:000006">
    <property type="entry name" value="Dihydropteroate synthase"/>
    <property type="match status" value="1"/>
</dbReference>
<dbReference type="GO" id="GO:0005829">
    <property type="term" value="C:cytosol"/>
    <property type="evidence" value="ECO:0007669"/>
    <property type="project" value="TreeGrafter"/>
</dbReference>
<evidence type="ECO:0000256" key="10">
    <source>
        <dbReference type="ARBA" id="ARBA00022909"/>
    </source>
</evidence>
<comment type="pathway">
    <text evidence="3">Cofactor biosynthesis; tetrahydrofolate biosynthesis; 7,8-dihydrofolate from 2-amino-4-hydroxy-6-hydroxymethyl-7,8-dihydropteridine diphosphate and 4-aminobenzoate: step 1/2.</text>
</comment>
<dbReference type="RefSeq" id="WP_013681560.1">
    <property type="nucleotide sequence ID" value="NC_015318.1"/>
</dbReference>
<dbReference type="STRING" id="760142.Hipma_0548"/>
<evidence type="ECO:0000256" key="8">
    <source>
        <dbReference type="ARBA" id="ARBA00022723"/>
    </source>
</evidence>
<evidence type="ECO:0000313" key="13">
    <source>
        <dbReference type="EMBL" id="AEA33519.1"/>
    </source>
</evidence>
<dbReference type="GO" id="GO:0046654">
    <property type="term" value="P:tetrahydrofolate biosynthetic process"/>
    <property type="evidence" value="ECO:0007669"/>
    <property type="project" value="TreeGrafter"/>
</dbReference>
<evidence type="ECO:0000256" key="11">
    <source>
        <dbReference type="ARBA" id="ARBA00030193"/>
    </source>
</evidence>
<dbReference type="CDD" id="cd00739">
    <property type="entry name" value="DHPS"/>
    <property type="match status" value="1"/>
</dbReference>
<evidence type="ECO:0000256" key="6">
    <source>
        <dbReference type="ARBA" id="ARBA00016919"/>
    </source>
</evidence>
<dbReference type="GO" id="GO:0046656">
    <property type="term" value="P:folic acid biosynthetic process"/>
    <property type="evidence" value="ECO:0007669"/>
    <property type="project" value="UniProtKB-KW"/>
</dbReference>
<evidence type="ECO:0000256" key="1">
    <source>
        <dbReference type="ARBA" id="ARBA00000012"/>
    </source>
</evidence>
<dbReference type="FunCoup" id="F2LUR4">
    <property type="interactions" value="402"/>
</dbReference>
<dbReference type="Proteomes" id="UP000008139">
    <property type="component" value="Chromosome"/>
</dbReference>
<dbReference type="NCBIfam" id="TIGR01496">
    <property type="entry name" value="DHPS"/>
    <property type="match status" value="1"/>
</dbReference>
<dbReference type="GO" id="GO:0046872">
    <property type="term" value="F:metal ion binding"/>
    <property type="evidence" value="ECO:0007669"/>
    <property type="project" value="UniProtKB-KW"/>
</dbReference>
<dbReference type="InterPro" id="IPR045031">
    <property type="entry name" value="DHP_synth-like"/>
</dbReference>
<keyword evidence="14" id="KW-1185">Reference proteome</keyword>
<comment type="catalytic activity">
    <reaction evidence="1">
        <text>(7,8-dihydropterin-6-yl)methyl diphosphate + 4-aminobenzoate = 7,8-dihydropteroate + diphosphate</text>
        <dbReference type="Rhea" id="RHEA:19949"/>
        <dbReference type="ChEBI" id="CHEBI:17836"/>
        <dbReference type="ChEBI" id="CHEBI:17839"/>
        <dbReference type="ChEBI" id="CHEBI:33019"/>
        <dbReference type="ChEBI" id="CHEBI:72950"/>
        <dbReference type="EC" id="2.5.1.15"/>
    </reaction>
</comment>
<evidence type="ECO:0000256" key="5">
    <source>
        <dbReference type="ARBA" id="ARBA00012458"/>
    </source>
</evidence>
<dbReference type="Pfam" id="PF00809">
    <property type="entry name" value="Pterin_bind"/>
    <property type="match status" value="1"/>
</dbReference>
<organism evidence="13 14">
    <name type="scientific">Hippea maritima (strain ATCC 700847 / DSM 10411 / MH2)</name>
    <dbReference type="NCBI Taxonomy" id="760142"/>
    <lineage>
        <taxon>Bacteria</taxon>
        <taxon>Pseudomonadati</taxon>
        <taxon>Campylobacterota</taxon>
        <taxon>Desulfurellia</taxon>
        <taxon>Desulfurellales</taxon>
        <taxon>Hippeaceae</taxon>
        <taxon>Hippea</taxon>
    </lineage>
</organism>
<dbReference type="InParanoid" id="F2LUR4"/>
<dbReference type="SUPFAM" id="SSF51717">
    <property type="entry name" value="Dihydropteroate synthetase-like"/>
    <property type="match status" value="1"/>
</dbReference>
<dbReference type="InterPro" id="IPR000489">
    <property type="entry name" value="Pterin-binding_dom"/>
</dbReference>
<dbReference type="OrthoDB" id="9811744at2"/>
<protein>
    <recommendedName>
        <fullName evidence="6">Dihydropteroate synthase</fullName>
        <ecNumber evidence="5">2.5.1.15</ecNumber>
    </recommendedName>
    <alternativeName>
        <fullName evidence="11">Dihydropteroate pyrophosphorylase</fullName>
    </alternativeName>
</protein>
<dbReference type="Gene3D" id="3.20.20.20">
    <property type="entry name" value="Dihydropteroate synthase-like"/>
    <property type="match status" value="1"/>
</dbReference>
<gene>
    <name evidence="13" type="ordered locus">Hipma_0548</name>
</gene>
<evidence type="ECO:0000259" key="12">
    <source>
        <dbReference type="PROSITE" id="PS50972"/>
    </source>
</evidence>
<dbReference type="GO" id="GO:0004156">
    <property type="term" value="F:dihydropteroate synthase activity"/>
    <property type="evidence" value="ECO:0007669"/>
    <property type="project" value="UniProtKB-EC"/>
</dbReference>
<evidence type="ECO:0000256" key="4">
    <source>
        <dbReference type="ARBA" id="ARBA00009503"/>
    </source>
</evidence>
<dbReference type="KEGG" id="hmr:Hipma_0548"/>
<evidence type="ECO:0000256" key="7">
    <source>
        <dbReference type="ARBA" id="ARBA00022679"/>
    </source>
</evidence>
<name>F2LUR4_HIPMA</name>
<proteinExistence type="inferred from homology"/>
<comment type="similarity">
    <text evidence="4">Belongs to the DHPS family.</text>
</comment>
<dbReference type="HOGENOM" id="CLU_008023_1_0_7"/>
<accession>F2LUR4</accession>
<dbReference type="EMBL" id="CP002606">
    <property type="protein sequence ID" value="AEA33519.1"/>
    <property type="molecule type" value="Genomic_DNA"/>
</dbReference>
<comment type="cofactor">
    <cofactor evidence="2">
        <name>Mg(2+)</name>
        <dbReference type="ChEBI" id="CHEBI:18420"/>
    </cofactor>
</comment>
<sequence>MIELLRIDDLDRAKAELRKIGVDRIAIGLMDKKAVCYAVRVFGCKFYHANILKQEALSLGVDAAVEKDVITAKTQITDCLIMGDAKRLIKLAEKLKNQNFEFLRELSEQLKKALSGVLEGGFVWKFKDRVFELKNNYLIMGILNVTPDSFSDGGEFNSLDAALKRTEQLIQEGADIIDVGGESTRPGSEFVSLDEELRRVVPVVEAIKERFDVLVSVDTYKSKVAEEVLNRGVEIINDISGLDFDDKLLDVLSNSDCGIVEMHIKGTPKDMQKNPTYEHLLGEINDKFEEILSKLKSSNVDEQRVVLDPGIGFGKRFEDNLSILNHIESFKVWGRPILIGTSRKSFIGAVLGIDNPQDRLFGTVASNVAAFIRGASIFRVHDVKAHKEALRIAKSIIDENF</sequence>
<reference evidence="14" key="2">
    <citation type="submission" date="2011-03" db="EMBL/GenBank/DDBJ databases">
        <title>The complete genome of Hippea maritima DSM 10411.</title>
        <authorList>
            <consortium name="US DOE Joint Genome Institute (JGI-PGF)"/>
            <person name="Lucas S."/>
            <person name="Copeland A."/>
            <person name="Lapidus A."/>
            <person name="Bruce D."/>
            <person name="Goodwin L."/>
            <person name="Pitluck S."/>
            <person name="Peters L."/>
            <person name="Kyrpides N."/>
            <person name="Mavromatis K."/>
            <person name="Pagani I."/>
            <person name="Ivanova N."/>
            <person name="Mikhailova N."/>
            <person name="Lu M."/>
            <person name="Detter J.C."/>
            <person name="Tapia R."/>
            <person name="Han C."/>
            <person name="Land M."/>
            <person name="Hauser L."/>
            <person name="Markowitz V."/>
            <person name="Cheng J.-F."/>
            <person name="Hugenholtz P."/>
            <person name="Woyke T."/>
            <person name="Wu D."/>
            <person name="Spring S."/>
            <person name="Schroeder M."/>
            <person name="Brambilla E."/>
            <person name="Klenk H.-P."/>
            <person name="Eisen J.A."/>
        </authorList>
    </citation>
    <scope>NUCLEOTIDE SEQUENCE [LARGE SCALE GENOMIC DNA]</scope>
    <source>
        <strain evidence="14">ATCC 700847 / DSM 10411 / MH2</strain>
    </source>
</reference>
<keyword evidence="8" id="KW-0479">Metal-binding</keyword>
<keyword evidence="9" id="KW-0460">Magnesium</keyword>